<sequence>MNTAQTRLVEELQELSLGLNESNTLIFKEVNGTLLCQFLMHGLVCHTVTVTCELLAKALWQISSMGIIDGADFMIFKNVFDKFSLHLKARQLYTELGVQQPDLNIELQNLLVA</sequence>
<comment type="caution">
    <text evidence="1">The sequence shown here is derived from an EMBL/GenBank/DDBJ whole genome shotgun (WGS) entry which is preliminary data.</text>
</comment>
<accession>A0A6B2H8J3</accession>
<keyword evidence="2" id="KW-1185">Reference proteome</keyword>
<dbReference type="EMBL" id="JAAEAA010000007">
    <property type="protein sequence ID" value="NDK55712.1"/>
    <property type="molecule type" value="Genomic_DNA"/>
</dbReference>
<evidence type="ECO:0000313" key="1">
    <source>
        <dbReference type="EMBL" id="NDK55712.1"/>
    </source>
</evidence>
<protein>
    <submittedName>
        <fullName evidence="1">Uncharacterized protein</fullName>
    </submittedName>
</protein>
<evidence type="ECO:0000313" key="2">
    <source>
        <dbReference type="Proteomes" id="UP000478546"/>
    </source>
</evidence>
<organism evidence="1 2">
    <name type="scientific">Pontibacter fetidus</name>
    <dbReference type="NCBI Taxonomy" id="2700082"/>
    <lineage>
        <taxon>Bacteria</taxon>
        <taxon>Pseudomonadati</taxon>
        <taxon>Bacteroidota</taxon>
        <taxon>Cytophagia</taxon>
        <taxon>Cytophagales</taxon>
        <taxon>Hymenobacteraceae</taxon>
        <taxon>Pontibacter</taxon>
    </lineage>
</organism>
<dbReference type="Proteomes" id="UP000478546">
    <property type="component" value="Unassembled WGS sequence"/>
</dbReference>
<dbReference type="AlphaFoldDB" id="A0A6B2H8J3"/>
<proteinExistence type="predicted"/>
<reference evidence="1 2" key="1">
    <citation type="submission" date="2020-01" db="EMBL/GenBank/DDBJ databases">
        <authorList>
            <person name="Kim M.K."/>
        </authorList>
    </citation>
    <scope>NUCLEOTIDE SEQUENCE [LARGE SCALE GENOMIC DNA]</scope>
    <source>
        <strain evidence="1 2">BT213</strain>
    </source>
</reference>
<name>A0A6B2H8J3_9BACT</name>
<dbReference type="RefSeq" id="WP_162345772.1">
    <property type="nucleotide sequence ID" value="NZ_JAAEAA010000007.1"/>
</dbReference>
<gene>
    <name evidence="1" type="ORF">GWO68_07285</name>
</gene>